<dbReference type="RefSeq" id="WP_092459259.1">
    <property type="nucleotide sequence ID" value="NZ_FPCJ01000001.1"/>
</dbReference>
<keyword evidence="1" id="KW-0175">Coiled coil</keyword>
<keyword evidence="3" id="KW-1133">Transmembrane helix</keyword>
<organism evidence="4 5">
    <name type="scientific">Thermoflavifilum thermophilum</name>
    <dbReference type="NCBI Taxonomy" id="1393122"/>
    <lineage>
        <taxon>Bacteria</taxon>
        <taxon>Pseudomonadati</taxon>
        <taxon>Bacteroidota</taxon>
        <taxon>Chitinophagia</taxon>
        <taxon>Chitinophagales</taxon>
        <taxon>Chitinophagaceae</taxon>
        <taxon>Thermoflavifilum</taxon>
    </lineage>
</organism>
<feature type="coiled-coil region" evidence="1">
    <location>
        <begin position="167"/>
        <end position="194"/>
    </location>
</feature>
<dbReference type="STRING" id="1393122.SAMN05660895_1396"/>
<keyword evidence="3" id="KW-0472">Membrane</keyword>
<name>A0A1I7ND88_9BACT</name>
<sequence>MENITISVIALIFALAALILIIVVFFRHTMKERLEVAAPTPTPQPETHPSNGQAIPATKDAVPAEQSTSDQVQEQTPKDNAQSQPPKFEQNGSLSDHLSTQEKIHDLLTKSYREEGYQTAVRLGSSDYKWTRMEELVGRVLLLVDQEISRYKELKESTEKLARSRRAEGYISLAENLDQQAELYQREFERTMELKKKGVAIIQQIREHKIDPDMPHEPNQADYNPFYVMLTSFENGFQEGIVEISRAQSIA</sequence>
<evidence type="ECO:0000313" key="4">
    <source>
        <dbReference type="EMBL" id="SFV32599.1"/>
    </source>
</evidence>
<feature type="region of interest" description="Disordered" evidence="2">
    <location>
        <begin position="37"/>
        <end position="99"/>
    </location>
</feature>
<keyword evidence="3" id="KW-0812">Transmembrane</keyword>
<dbReference type="AlphaFoldDB" id="A0A1I7ND88"/>
<protein>
    <submittedName>
        <fullName evidence="4">Uncharacterized protein</fullName>
    </submittedName>
</protein>
<feature type="transmembrane region" description="Helical" evidence="3">
    <location>
        <begin position="6"/>
        <end position="26"/>
    </location>
</feature>
<dbReference type="Proteomes" id="UP000199537">
    <property type="component" value="Unassembled WGS sequence"/>
</dbReference>
<evidence type="ECO:0000256" key="3">
    <source>
        <dbReference type="SAM" id="Phobius"/>
    </source>
</evidence>
<accession>A0A1I7ND88</accession>
<keyword evidence="5" id="KW-1185">Reference proteome</keyword>
<gene>
    <name evidence="4" type="ORF">SAMN05660895_1396</name>
</gene>
<evidence type="ECO:0000313" key="5">
    <source>
        <dbReference type="Proteomes" id="UP000199537"/>
    </source>
</evidence>
<reference evidence="5" key="1">
    <citation type="submission" date="2016-10" db="EMBL/GenBank/DDBJ databases">
        <authorList>
            <person name="Varghese N."/>
            <person name="Submissions S."/>
        </authorList>
    </citation>
    <scope>NUCLEOTIDE SEQUENCE [LARGE SCALE GENOMIC DNA]</scope>
    <source>
        <strain evidence="5">DSM 14807</strain>
    </source>
</reference>
<dbReference type="EMBL" id="FPCJ01000001">
    <property type="protein sequence ID" value="SFV32599.1"/>
    <property type="molecule type" value="Genomic_DNA"/>
</dbReference>
<feature type="compositionally biased region" description="Polar residues" evidence="2">
    <location>
        <begin position="65"/>
        <end position="98"/>
    </location>
</feature>
<evidence type="ECO:0000256" key="2">
    <source>
        <dbReference type="SAM" id="MobiDB-lite"/>
    </source>
</evidence>
<evidence type="ECO:0000256" key="1">
    <source>
        <dbReference type="SAM" id="Coils"/>
    </source>
</evidence>
<proteinExistence type="predicted"/>